<organism evidence="2 3">
    <name type="scientific">Meripilus lineatus</name>
    <dbReference type="NCBI Taxonomy" id="2056292"/>
    <lineage>
        <taxon>Eukaryota</taxon>
        <taxon>Fungi</taxon>
        <taxon>Dikarya</taxon>
        <taxon>Basidiomycota</taxon>
        <taxon>Agaricomycotina</taxon>
        <taxon>Agaricomycetes</taxon>
        <taxon>Polyporales</taxon>
        <taxon>Meripilaceae</taxon>
        <taxon>Meripilus</taxon>
    </lineage>
</organism>
<evidence type="ECO:0000313" key="2">
    <source>
        <dbReference type="EMBL" id="KAJ3479515.1"/>
    </source>
</evidence>
<keyword evidence="1" id="KW-1133">Transmembrane helix</keyword>
<accession>A0AAD5YAN4</accession>
<keyword evidence="1" id="KW-0472">Membrane</keyword>
<evidence type="ECO:0000256" key="1">
    <source>
        <dbReference type="SAM" id="Phobius"/>
    </source>
</evidence>
<reference evidence="2" key="1">
    <citation type="submission" date="2022-07" db="EMBL/GenBank/DDBJ databases">
        <title>Genome Sequence of Physisporinus lineatus.</title>
        <authorList>
            <person name="Buettner E."/>
        </authorList>
    </citation>
    <scope>NUCLEOTIDE SEQUENCE</scope>
    <source>
        <strain evidence="2">VT162</strain>
    </source>
</reference>
<feature type="transmembrane region" description="Helical" evidence="1">
    <location>
        <begin position="89"/>
        <end position="108"/>
    </location>
</feature>
<dbReference type="AlphaFoldDB" id="A0AAD5YAN4"/>
<sequence length="381" mass="41540">MSISHPITQTPIATQATQVASYSQGSATSLAFNVASGPTSNVSEPSGSPFLPSEGTQLSLIRISAIAVGSVTAGCLCFVLVANAAAHSAHFQYVIAFLASSLFGSVSFHCRKIIFVCEDPDLPELQISLFLAIKAAHAIENTSEESDGNQHLVWKAFSIGGNTKSFDVTISTCTGNSKQAGQPKIGFGTIDDNVSDQRVRPRNWELAPARLLEDGTWERKDEETNLENQFIAENTTGRAHRIAIGVAEKPEDLETRSFSPFLVINSQMFGPKANFEVKSDIFLHAFRTGGCKAGDYGDPVMEARKLDKLTIASGHRVKDLGPVTTFYVTCSRKTGKVQLKIGRNRPEDVKKFQLEYGFNFWFCKRGEAKKKGVRDTLILPL</sequence>
<feature type="transmembrane region" description="Helical" evidence="1">
    <location>
        <begin position="60"/>
        <end position="82"/>
    </location>
</feature>
<gene>
    <name evidence="2" type="ORF">NLI96_g9002</name>
</gene>
<keyword evidence="1" id="KW-0812">Transmembrane</keyword>
<comment type="caution">
    <text evidence="2">The sequence shown here is derived from an EMBL/GenBank/DDBJ whole genome shotgun (WGS) entry which is preliminary data.</text>
</comment>
<keyword evidence="3" id="KW-1185">Reference proteome</keyword>
<protein>
    <submittedName>
        <fullName evidence="2">Uncharacterized protein</fullName>
    </submittedName>
</protein>
<proteinExistence type="predicted"/>
<dbReference type="EMBL" id="JANAWD010000434">
    <property type="protein sequence ID" value="KAJ3479515.1"/>
    <property type="molecule type" value="Genomic_DNA"/>
</dbReference>
<dbReference type="Proteomes" id="UP001212997">
    <property type="component" value="Unassembled WGS sequence"/>
</dbReference>
<name>A0AAD5YAN4_9APHY</name>
<evidence type="ECO:0000313" key="3">
    <source>
        <dbReference type="Proteomes" id="UP001212997"/>
    </source>
</evidence>